<feature type="binding site" evidence="13">
    <location>
        <position position="229"/>
    </location>
    <ligand>
        <name>substrate</name>
    </ligand>
</feature>
<dbReference type="PANTHER" id="PTHR11130:SF0">
    <property type="entry name" value="GLUTATHIONE SYNTHETASE"/>
    <property type="match status" value="1"/>
</dbReference>
<keyword evidence="10 12" id="KW-0460">Magnesium</keyword>
<dbReference type="Gene3D" id="3.30.1490.80">
    <property type="match status" value="1"/>
</dbReference>
<evidence type="ECO:0000256" key="1">
    <source>
        <dbReference type="ARBA" id="ARBA00004965"/>
    </source>
</evidence>
<comment type="similarity">
    <text evidence="2 12">Belongs to the eukaryotic GSH synthase family.</text>
</comment>
<feature type="binding site" evidence="13">
    <location>
        <position position="465"/>
    </location>
    <ligand>
        <name>substrate</name>
    </ligand>
</feature>
<dbReference type="Gene3D" id="3.30.470.20">
    <property type="entry name" value="ATP-grasp fold, B domain"/>
    <property type="match status" value="1"/>
</dbReference>
<evidence type="ECO:0000256" key="5">
    <source>
        <dbReference type="ARBA" id="ARBA00022598"/>
    </source>
</evidence>
<accession>A0A5S6QAI3</accession>
<evidence type="ECO:0000256" key="6">
    <source>
        <dbReference type="ARBA" id="ARBA00022684"/>
    </source>
</evidence>
<keyword evidence="16" id="KW-1185">Reference proteome</keyword>
<evidence type="ECO:0000256" key="4">
    <source>
        <dbReference type="ARBA" id="ARBA00020821"/>
    </source>
</evidence>
<feature type="binding site" evidence="13">
    <location>
        <position position="319"/>
    </location>
    <ligand>
        <name>ATP</name>
        <dbReference type="ChEBI" id="CHEBI:30616"/>
    </ligand>
</feature>
<feature type="binding site" evidence="13">
    <location>
        <position position="467"/>
    </location>
    <ligand>
        <name>ATP</name>
        <dbReference type="ChEBI" id="CHEBI:30616"/>
    </ligand>
</feature>
<evidence type="ECO:0000256" key="3">
    <source>
        <dbReference type="ARBA" id="ARBA00012214"/>
    </source>
</evidence>
<keyword evidence="6 12" id="KW-0317">Glutathione biosynthesis</keyword>
<dbReference type="PIRSF" id="PIRSF001558">
    <property type="entry name" value="GSHase"/>
    <property type="match status" value="1"/>
</dbReference>
<feature type="binding site" evidence="13">
    <location>
        <position position="130"/>
    </location>
    <ligand>
        <name>substrate</name>
    </ligand>
</feature>
<feature type="binding site" evidence="13">
    <location>
        <position position="440"/>
    </location>
    <ligand>
        <name>ATP</name>
        <dbReference type="ChEBI" id="CHEBI:30616"/>
    </ligand>
</feature>
<reference evidence="16" key="2">
    <citation type="submission" date="2014-03" db="EMBL/GenBank/DDBJ databases">
        <title>The whipworm genome and dual-species transcriptomics of an intimate host-pathogen interaction.</title>
        <authorList>
            <person name="Foth B.J."/>
            <person name="Tsai I.J."/>
            <person name="Reid A.J."/>
            <person name="Bancroft A.J."/>
            <person name="Nichol S."/>
            <person name="Tracey A."/>
            <person name="Holroyd N."/>
            <person name="Cotton J.A."/>
            <person name="Stanley E.J."/>
            <person name="Zarowiecki M."/>
            <person name="Liu J.Z."/>
            <person name="Huckvale T."/>
            <person name="Cooper P.J."/>
            <person name="Grencis R.K."/>
            <person name="Berriman M."/>
        </authorList>
    </citation>
    <scope>NUCLEOTIDE SEQUENCE [LARGE SCALE GENOMIC DNA]</scope>
    <source>
        <strain evidence="16">Edinburgh</strain>
    </source>
</reference>
<feature type="binding site" evidence="14">
    <location>
        <position position="384"/>
    </location>
    <ligand>
        <name>Mg(2+)</name>
        <dbReference type="ChEBI" id="CHEBI:18420"/>
    </ligand>
</feature>
<proteinExistence type="inferred from homology"/>
<dbReference type="InterPro" id="IPR004887">
    <property type="entry name" value="GSH_synth_subst-bd"/>
</dbReference>
<dbReference type="PANTHER" id="PTHR11130">
    <property type="entry name" value="GLUTATHIONE SYNTHETASE"/>
    <property type="match status" value="1"/>
</dbReference>
<feature type="binding site" evidence="13">
    <location>
        <begin position="380"/>
        <end position="389"/>
    </location>
    <ligand>
        <name>ATP</name>
        <dbReference type="ChEBI" id="CHEBI:30616"/>
    </ligand>
</feature>
<dbReference type="InterPro" id="IPR014042">
    <property type="entry name" value="Glutathione_synthase_a-hlx"/>
</dbReference>
<evidence type="ECO:0000256" key="2">
    <source>
        <dbReference type="ARBA" id="ARBA00010385"/>
    </source>
</evidence>
<comment type="pathway">
    <text evidence="1 12">Sulfur metabolism; glutathione biosynthesis; glutathione from L-cysteine and L-glutamate: step 2/2.</text>
</comment>
<dbReference type="Gene3D" id="1.10.1080.10">
    <property type="entry name" value="Glutathione Synthetase, Chain A, domain 3"/>
    <property type="match status" value="1"/>
</dbReference>
<evidence type="ECO:0000259" key="15">
    <source>
        <dbReference type="Pfam" id="PF03199"/>
    </source>
</evidence>
<dbReference type="GO" id="GO:0005829">
    <property type="term" value="C:cytosol"/>
    <property type="evidence" value="ECO:0007669"/>
    <property type="project" value="TreeGrafter"/>
</dbReference>
<dbReference type="UniPathway" id="UPA00142">
    <property type="reaction ID" value="UER00210"/>
</dbReference>
<dbReference type="GO" id="GO:0000287">
    <property type="term" value="F:magnesium ion binding"/>
    <property type="evidence" value="ECO:0007669"/>
    <property type="project" value="UniProtKB-UniRule"/>
</dbReference>
<evidence type="ECO:0000256" key="8">
    <source>
        <dbReference type="ARBA" id="ARBA00022741"/>
    </source>
</evidence>
<dbReference type="GO" id="GO:0004363">
    <property type="term" value="F:glutathione synthase activity"/>
    <property type="evidence" value="ECO:0007669"/>
    <property type="project" value="UniProtKB-UniRule"/>
</dbReference>
<dbReference type="STRING" id="70415.A0A5S6QAI3"/>
<dbReference type="SUPFAM" id="SSF56059">
    <property type="entry name" value="Glutathione synthetase ATP-binding domain-like"/>
    <property type="match status" value="1"/>
</dbReference>
<dbReference type="AlphaFoldDB" id="A0A5S6QAI3"/>
<dbReference type="GO" id="GO:0005524">
    <property type="term" value="F:ATP binding"/>
    <property type="evidence" value="ECO:0007669"/>
    <property type="project" value="UniProtKB-UniRule"/>
</dbReference>
<dbReference type="GO" id="GO:0043295">
    <property type="term" value="F:glutathione binding"/>
    <property type="evidence" value="ECO:0007669"/>
    <property type="project" value="UniProtKB-UniRule"/>
</dbReference>
<dbReference type="WBParaSite" id="TMUE_1000003977.2">
    <property type="protein sequence ID" value="TMUE_1000003977.2"/>
    <property type="gene ID" value="WBGene00286711"/>
</dbReference>
<dbReference type="InterPro" id="IPR014709">
    <property type="entry name" value="Glutathione_synthase_C_euk"/>
</dbReference>
<dbReference type="Pfam" id="PF03199">
    <property type="entry name" value="GSH_synthase"/>
    <property type="match status" value="1"/>
</dbReference>
<feature type="binding site" evidence="13">
    <location>
        <begin position="413"/>
        <end position="416"/>
    </location>
    <ligand>
        <name>ATP</name>
        <dbReference type="ChEBI" id="CHEBI:30616"/>
    </ligand>
</feature>
<evidence type="ECO:0000313" key="16">
    <source>
        <dbReference type="Proteomes" id="UP000046395"/>
    </source>
</evidence>
<dbReference type="Gene3D" id="3.40.50.1760">
    <property type="entry name" value="Glutathione synthase, substrate-binding domain superfamily, eukaryotic"/>
    <property type="match status" value="1"/>
</dbReference>
<feature type="binding site" evidence="14">
    <location>
        <position position="152"/>
    </location>
    <ligand>
        <name>Mg(2+)</name>
        <dbReference type="ChEBI" id="CHEBI:18420"/>
    </ligand>
</feature>
<dbReference type="NCBIfam" id="TIGR01986">
    <property type="entry name" value="glut_syn_euk"/>
    <property type="match status" value="1"/>
</dbReference>
<feature type="binding site" evidence="13">
    <location>
        <position position="152"/>
    </location>
    <ligand>
        <name>ATP</name>
        <dbReference type="ChEBI" id="CHEBI:30616"/>
    </ligand>
</feature>
<keyword evidence="7 12" id="KW-0479">Metal-binding</keyword>
<comment type="cofactor">
    <cofactor evidence="12 14">
        <name>Mg(2+)</name>
        <dbReference type="ChEBI" id="CHEBI:18420"/>
    </cofactor>
    <text evidence="12 14">Binds 1 Mg(2+) ion per subunit.</text>
</comment>
<dbReference type="Gene3D" id="3.30.1490.50">
    <property type="match status" value="1"/>
</dbReference>
<dbReference type="SUPFAM" id="SSF52440">
    <property type="entry name" value="PreATP-grasp domain"/>
    <property type="match status" value="1"/>
</dbReference>
<dbReference type="WBParaSite" id="TMUE_1000003977.1">
    <property type="protein sequence ID" value="TMUE_1000003977.1"/>
    <property type="gene ID" value="WBGene00286711"/>
</dbReference>
<reference evidence="17" key="3">
    <citation type="submission" date="2019-12" db="UniProtKB">
        <authorList>
            <consortium name="WormBaseParasite"/>
        </authorList>
    </citation>
    <scope>IDENTIFICATION</scope>
</reference>
<feature type="domain" description="Glutathione synthase substrate-binding" evidence="15">
    <location>
        <begin position="214"/>
        <end position="316"/>
    </location>
</feature>
<protein>
    <recommendedName>
        <fullName evidence="4 12">Glutathione synthetase</fullName>
        <shortName evidence="12">GSH-S</shortName>
        <ecNumber evidence="3 12">6.3.2.3</ecNumber>
    </recommendedName>
</protein>
<keyword evidence="8 12" id="KW-0547">Nucleotide-binding</keyword>
<keyword evidence="9 12" id="KW-0067">ATP-binding</keyword>
<evidence type="ECO:0000256" key="10">
    <source>
        <dbReference type="ARBA" id="ARBA00022842"/>
    </source>
</evidence>
<evidence type="ECO:0000256" key="12">
    <source>
        <dbReference type="PIRNR" id="PIRNR001558"/>
    </source>
</evidence>
<feature type="binding site" evidence="14">
    <location>
        <position position="154"/>
    </location>
    <ligand>
        <name>Mg(2+)</name>
        <dbReference type="ChEBI" id="CHEBI:18420"/>
    </ligand>
</feature>
<name>A0A5S6QAI3_TRIMR</name>
<organism evidence="16 17">
    <name type="scientific">Trichuris muris</name>
    <name type="common">Mouse whipworm</name>
    <dbReference type="NCBI Taxonomy" id="70415"/>
    <lineage>
        <taxon>Eukaryota</taxon>
        <taxon>Metazoa</taxon>
        <taxon>Ecdysozoa</taxon>
        <taxon>Nematoda</taxon>
        <taxon>Enoplea</taxon>
        <taxon>Dorylaimia</taxon>
        <taxon>Trichinellida</taxon>
        <taxon>Trichuridae</taxon>
        <taxon>Trichuris</taxon>
    </lineage>
</organism>
<feature type="binding site" evidence="13">
    <location>
        <position position="473"/>
    </location>
    <ligand>
        <name>ATP</name>
        <dbReference type="ChEBI" id="CHEBI:30616"/>
    </ligand>
</feature>
<evidence type="ECO:0000256" key="14">
    <source>
        <dbReference type="PIRSR" id="PIRSR001558-2"/>
    </source>
</evidence>
<dbReference type="EC" id="6.3.2.3" evidence="3 12"/>
<keyword evidence="5 12" id="KW-0436">Ligase</keyword>
<evidence type="ECO:0000256" key="9">
    <source>
        <dbReference type="ARBA" id="ARBA00022840"/>
    </source>
</evidence>
<comment type="catalytic activity">
    <reaction evidence="11">
        <text>gamma-L-glutamyl-L-cysteine + glycine + ATP = glutathione + ADP + phosphate + H(+)</text>
        <dbReference type="Rhea" id="RHEA:13557"/>
        <dbReference type="ChEBI" id="CHEBI:15378"/>
        <dbReference type="ChEBI" id="CHEBI:30616"/>
        <dbReference type="ChEBI" id="CHEBI:43474"/>
        <dbReference type="ChEBI" id="CHEBI:57305"/>
        <dbReference type="ChEBI" id="CHEBI:57925"/>
        <dbReference type="ChEBI" id="CHEBI:58173"/>
        <dbReference type="ChEBI" id="CHEBI:456216"/>
        <dbReference type="EC" id="6.3.2.3"/>
    </reaction>
    <physiologicalReaction direction="left-to-right" evidence="11">
        <dbReference type="Rhea" id="RHEA:13558"/>
    </physiologicalReaction>
</comment>
<feature type="binding site" evidence="13">
    <location>
        <position position="391"/>
    </location>
    <ligand>
        <name>ATP</name>
        <dbReference type="ChEBI" id="CHEBI:30616"/>
    </ligand>
</feature>
<dbReference type="InterPro" id="IPR037013">
    <property type="entry name" value="GSH-S_sub-bd_sf"/>
</dbReference>
<evidence type="ECO:0000313" key="17">
    <source>
        <dbReference type="WBParaSite" id="TMUE_1000003977.1"/>
    </source>
</evidence>
<reference evidence="16" key="1">
    <citation type="submission" date="2013-11" db="EMBL/GenBank/DDBJ databases">
        <authorList>
            <person name="Aslett M."/>
        </authorList>
    </citation>
    <scope>NUCLEOTIDE SEQUENCE [LARGE SCALE GENOMIC DNA]</scope>
    <source>
        <strain evidence="16">Edinburgh</strain>
    </source>
</reference>
<dbReference type="InterPro" id="IPR005615">
    <property type="entry name" value="Glutathione_synthase"/>
</dbReference>
<evidence type="ECO:0000256" key="13">
    <source>
        <dbReference type="PIRSR" id="PIRSR001558-1"/>
    </source>
</evidence>
<sequence length="489" mass="55331">MMAFRIESSGVVLPDDKFVDELLDDAKDWAGTNGLCMRSREQPWSSDVVEIMPFTLFPSPVPRNLFDEAMSLQKVMNELYYRVACDKDFIVACLADLAVADPFIANLLDIYLSVMNCAGHEDRVFLNVQRADYMFHQAEASANRLLVLKQVEVNNISAGLAAIGPVCSKLHQRTLRRARCPYETQGSLAVNSSINVVSIGLFEAWKAYGRSKAAVIFMVEDNPRNIADQRLIEYQFDLLSKSTVAVFRLKLSESAERLQMTKSSLYLVPEDVEIAVVYFRTGYSPDHFDGDSAWRTLRLIETSKAIKCPWVGFHLAGTKKVQQMLCNPENLNRFVQDAQTRRRILSVTMPMFGFDKSTSNDDWNSIVSQVALEPTGYVLKPSREGGGHNFYANDMVDLLKSCEQTERHAYILMKKIKPPEHRNVFVKSNVEWKLQSCASELGIFGFLLGNMREIFDQRDGTFILRTKLHAENEGGLMRGTACVDSPFIY</sequence>
<evidence type="ECO:0000256" key="7">
    <source>
        <dbReference type="ARBA" id="ARBA00022723"/>
    </source>
</evidence>
<dbReference type="InterPro" id="IPR016185">
    <property type="entry name" value="PreATP-grasp_dom_sf"/>
</dbReference>
<dbReference type="InterPro" id="IPR014049">
    <property type="entry name" value="Glutathione_synthase_N_euk"/>
</dbReference>
<evidence type="ECO:0000256" key="11">
    <source>
        <dbReference type="ARBA" id="ARBA00048871"/>
    </source>
</evidence>
<dbReference type="Proteomes" id="UP000046395">
    <property type="component" value="Unassembled WGS sequence"/>
</dbReference>
<dbReference type="Pfam" id="PF03917">
    <property type="entry name" value="GSH_synth_ATP"/>
    <property type="match status" value="1"/>
</dbReference>